<dbReference type="PANTHER" id="PTHR43179:SF7">
    <property type="entry name" value="RHAMNOSYLTRANSFERASE WBBL"/>
    <property type="match status" value="1"/>
</dbReference>
<dbReference type="InterPro" id="IPR001173">
    <property type="entry name" value="Glyco_trans_2-like"/>
</dbReference>
<keyword evidence="2" id="KW-0808">Transferase</keyword>
<keyword evidence="3" id="KW-1185">Reference proteome</keyword>
<dbReference type="Pfam" id="PF00535">
    <property type="entry name" value="Glycos_transf_2"/>
    <property type="match status" value="1"/>
</dbReference>
<name>A0ABY4BZC1_9MICO</name>
<dbReference type="Gene3D" id="3.90.550.10">
    <property type="entry name" value="Spore Coat Polysaccharide Biosynthesis Protein SpsA, Chain A"/>
    <property type="match status" value="1"/>
</dbReference>
<protein>
    <submittedName>
        <fullName evidence="2">Glycosyltransferase</fullName>
        <ecNumber evidence="2">2.4.-.-</ecNumber>
    </submittedName>
</protein>
<dbReference type="EMBL" id="CP094528">
    <property type="protein sequence ID" value="UOE44508.1"/>
    <property type="molecule type" value="Genomic_DNA"/>
</dbReference>
<keyword evidence="2" id="KW-0328">Glycosyltransferase</keyword>
<feature type="domain" description="Glycosyltransferase 2-like" evidence="1">
    <location>
        <begin position="25"/>
        <end position="147"/>
    </location>
</feature>
<proteinExistence type="predicted"/>
<organism evidence="2 3">
    <name type="scientific">Agromyces larvae</name>
    <dbReference type="NCBI Taxonomy" id="2929802"/>
    <lineage>
        <taxon>Bacteria</taxon>
        <taxon>Bacillati</taxon>
        <taxon>Actinomycetota</taxon>
        <taxon>Actinomycetes</taxon>
        <taxon>Micrococcales</taxon>
        <taxon>Microbacteriaceae</taxon>
        <taxon>Agromyces</taxon>
    </lineage>
</organism>
<dbReference type="EC" id="2.4.-.-" evidence="2"/>
<dbReference type="SUPFAM" id="SSF53448">
    <property type="entry name" value="Nucleotide-diphospho-sugar transferases"/>
    <property type="match status" value="1"/>
</dbReference>
<accession>A0ABY4BZC1</accession>
<dbReference type="PANTHER" id="PTHR43179">
    <property type="entry name" value="RHAMNOSYLTRANSFERASE WBBL"/>
    <property type="match status" value="1"/>
</dbReference>
<sequence>MPTGESDLTVPAENPHTVEVPFLDILMPFWGDPGQFRDAVESVLAQTDPGWTLMVIDDAYPDRSPGEWVRALEHPRVHYRRNAVNLGVSGNFREAARVASAPYTTVMGCDDLLLPGYVERIRQLVATHPEAAYVQPGVEVIDGEGRVTAPLADRVKSMYRPRVNPAGPVELSGERLATSLLRANWTYFPSIAWRTDLLKRFDFRDDYEVVLDLALQIEIVREGGILVLDDRPEFRYRRHAASASAKRATEGSRFQEERRYFSEAARAMHEQGWGRAARAASRRLTSRLNALSVLPSALVARNGAAARTLLRHGLGR</sequence>
<dbReference type="Proteomes" id="UP000832097">
    <property type="component" value="Chromosome"/>
</dbReference>
<evidence type="ECO:0000313" key="3">
    <source>
        <dbReference type="Proteomes" id="UP000832097"/>
    </source>
</evidence>
<gene>
    <name evidence="2" type="ORF">MTO99_01565</name>
</gene>
<evidence type="ECO:0000313" key="2">
    <source>
        <dbReference type="EMBL" id="UOE44508.1"/>
    </source>
</evidence>
<dbReference type="RefSeq" id="WP_243556377.1">
    <property type="nucleotide sequence ID" value="NZ_CP094528.1"/>
</dbReference>
<dbReference type="GO" id="GO:0016757">
    <property type="term" value="F:glycosyltransferase activity"/>
    <property type="evidence" value="ECO:0007669"/>
    <property type="project" value="UniProtKB-KW"/>
</dbReference>
<reference evidence="2 3" key="1">
    <citation type="submission" date="2022-03" db="EMBL/GenBank/DDBJ databases">
        <title>Mucilaginibacter sp. isolated from the gut of Protaetia brevitarsis seulensis larvae.</title>
        <authorList>
            <person name="Won M."/>
            <person name="Kim S.-J."/>
            <person name="Kwon S.-W."/>
        </authorList>
    </citation>
    <scope>NUCLEOTIDE SEQUENCE [LARGE SCALE GENOMIC DNA]</scope>
    <source>
        <strain evidence="2 3">CFWR-12</strain>
    </source>
</reference>
<evidence type="ECO:0000259" key="1">
    <source>
        <dbReference type="Pfam" id="PF00535"/>
    </source>
</evidence>
<dbReference type="InterPro" id="IPR029044">
    <property type="entry name" value="Nucleotide-diphossugar_trans"/>
</dbReference>